<organism evidence="1">
    <name type="scientific">bioreactor metagenome</name>
    <dbReference type="NCBI Taxonomy" id="1076179"/>
    <lineage>
        <taxon>unclassified sequences</taxon>
        <taxon>metagenomes</taxon>
        <taxon>ecological metagenomes</taxon>
    </lineage>
</organism>
<evidence type="ECO:0000313" key="1">
    <source>
        <dbReference type="EMBL" id="MPN20157.1"/>
    </source>
</evidence>
<reference evidence="1" key="1">
    <citation type="submission" date="2019-08" db="EMBL/GenBank/DDBJ databases">
        <authorList>
            <person name="Kucharzyk K."/>
            <person name="Murdoch R.W."/>
            <person name="Higgins S."/>
            <person name="Loffler F."/>
        </authorList>
    </citation>
    <scope>NUCLEOTIDE SEQUENCE</scope>
</reference>
<proteinExistence type="predicted"/>
<name>A0A645G010_9ZZZZ</name>
<comment type="caution">
    <text evidence="1">The sequence shown here is derived from an EMBL/GenBank/DDBJ whole genome shotgun (WGS) entry which is preliminary data.</text>
</comment>
<dbReference type="AlphaFoldDB" id="A0A645G010"/>
<gene>
    <name evidence="1" type="ORF">SDC9_167534</name>
</gene>
<dbReference type="EMBL" id="VSSQ01067844">
    <property type="protein sequence ID" value="MPN20157.1"/>
    <property type="molecule type" value="Genomic_DNA"/>
</dbReference>
<accession>A0A645G010</accession>
<sequence length="81" mass="9598">MFHVEKIMFHAADSFFRKSLIDLRHETKVVKEEQYYEKTLYEHTAHTVHGADLAANDCGSADGRKTLQRRRCYMDWHNGRV</sequence>
<protein>
    <submittedName>
        <fullName evidence="1">Uncharacterized protein</fullName>
    </submittedName>
</protein>